<accession>A0A1S5Y335</accession>
<sequence length="142" mass="16734">MRIETKIDIRKLRDALAKKMEDKLDKLAELLVSMILEEGMKKDLFVSGRLLRSWEIVRKELKRVIGFMAPYVKTIEYGGEARTVPHPDLVYWLVHKFGMSFEEANKVGWKLQKWIEKHGTEPHPFIRPALERFKQVLESGNR</sequence>
<gene>
    <name evidence="1" type="ORF">JDFR1000234_53</name>
</gene>
<name>A0A1S5Y335_9VIRU</name>
<organism evidence="1">
    <name type="scientific">uncultured archaeal virus</name>
    <dbReference type="NCBI Taxonomy" id="1960247"/>
    <lineage>
        <taxon>Viruses</taxon>
        <taxon>environmental samples</taxon>
    </lineage>
</organism>
<protein>
    <submittedName>
        <fullName evidence="1">Uncharacterized protein</fullName>
    </submittedName>
</protein>
<evidence type="ECO:0000313" key="1">
    <source>
        <dbReference type="EMBL" id="AQQ75528.1"/>
    </source>
</evidence>
<reference evidence="1" key="1">
    <citation type="journal article" date="2017" name="MBio">
        <title>Viruses in the Oceanic Basement.</title>
        <authorList>
            <person name="Nigro O.D."/>
            <person name="Jungbluth S.P."/>
            <person name="Steward G.F."/>
            <person name="Rappe M.S."/>
        </authorList>
    </citation>
    <scope>NUCLEOTIDE SEQUENCE</scope>
    <source>
        <strain evidence="1">JdFR1000234</strain>
    </source>
</reference>
<proteinExistence type="predicted"/>
<dbReference type="EMBL" id="KY229235">
    <property type="protein sequence ID" value="AQQ75528.1"/>
    <property type="molecule type" value="Genomic_DNA"/>
</dbReference>